<evidence type="ECO:0000256" key="1">
    <source>
        <dbReference type="SAM" id="MobiDB-lite"/>
    </source>
</evidence>
<dbReference type="AlphaFoldDB" id="A0A517R3M9"/>
<feature type="transmembrane region" description="Helical" evidence="2">
    <location>
        <begin position="459"/>
        <end position="477"/>
    </location>
</feature>
<feature type="transmembrane region" description="Helical" evidence="2">
    <location>
        <begin position="522"/>
        <end position="544"/>
    </location>
</feature>
<feature type="transmembrane region" description="Helical" evidence="2">
    <location>
        <begin position="483"/>
        <end position="502"/>
    </location>
</feature>
<feature type="compositionally biased region" description="Basic and acidic residues" evidence="1">
    <location>
        <begin position="9"/>
        <end position="21"/>
    </location>
</feature>
<feature type="transmembrane region" description="Helical" evidence="2">
    <location>
        <begin position="250"/>
        <end position="272"/>
    </location>
</feature>
<feature type="transmembrane region" description="Helical" evidence="2">
    <location>
        <begin position="111"/>
        <end position="131"/>
    </location>
</feature>
<keyword evidence="4" id="KW-1185">Reference proteome</keyword>
<dbReference type="EMBL" id="CP036268">
    <property type="protein sequence ID" value="QDT38457.1"/>
    <property type="molecule type" value="Genomic_DNA"/>
</dbReference>
<feature type="region of interest" description="Disordered" evidence="1">
    <location>
        <begin position="1"/>
        <end position="30"/>
    </location>
</feature>
<dbReference type="Proteomes" id="UP000317318">
    <property type="component" value="Chromosome"/>
</dbReference>
<proteinExistence type="predicted"/>
<feature type="transmembrane region" description="Helical" evidence="2">
    <location>
        <begin position="44"/>
        <end position="65"/>
    </location>
</feature>
<evidence type="ECO:0000313" key="4">
    <source>
        <dbReference type="Proteomes" id="UP000317318"/>
    </source>
</evidence>
<feature type="transmembrane region" description="Helical" evidence="2">
    <location>
        <begin position="422"/>
        <end position="447"/>
    </location>
</feature>
<evidence type="ECO:0008006" key="5">
    <source>
        <dbReference type="Google" id="ProtNLM"/>
    </source>
</evidence>
<evidence type="ECO:0000256" key="2">
    <source>
        <dbReference type="SAM" id="Phobius"/>
    </source>
</evidence>
<feature type="transmembrane region" description="Helical" evidence="2">
    <location>
        <begin position="379"/>
        <end position="402"/>
    </location>
</feature>
<keyword evidence="2" id="KW-1133">Transmembrane helix</keyword>
<feature type="transmembrane region" description="Helical" evidence="2">
    <location>
        <begin position="77"/>
        <end position="99"/>
    </location>
</feature>
<sequence length="545" mass="59219">MGRKKPKKPPADHIDRPRPESPEDGSGLSLTPTLLPGRPSSLDIAAFVLTAAAAVLLTLPIPLGIPGEWAWERIEQPLWLSAFAAVPAIFALVVYVGFVRRASRYFFVDAPRARAVSLMLLVCGGFVWLWVAQQTPIRSQHRLGKAAVVLYFPSSSGYYTLAANDARNLGSFLASYEDRMRKGDVLHIGTHPPGLVVAYRSLLAIFEASPFLTRFAINTEPHSAREVFRSIGEDLPAVSGELTPAAEATIWTFAMLTQLAAAATVVPLYFLIRRFVSDDLAWNAAALWPLTPAVALFLPKSDLLLPLFGCCFLALWAASQLPGRWWLAIPAAAVALIGMTLSLALLPIVAVVGVFEILRMILGCQDRGTIRSALLRGGAAAAFVALILICFYLAGVDLLSIWRLNLWNHARFYDEFSRSYFGWLAVNPLELLIAAGPAICCAAAIGLWRELCRPALTDYGALMLAIVIVWSGLWISGKNSGEVARLWILLMPLLVVLSAAAITNEERDKPRSATRLSPSWIAIAQGFFTLYLIGTVTGFAIAGVL</sequence>
<accession>A0A517R3M9</accession>
<keyword evidence="2" id="KW-0472">Membrane</keyword>
<protein>
    <recommendedName>
        <fullName evidence="5">Glycosyltransferase RgtA/B/C/D-like domain-containing protein</fullName>
    </recommendedName>
</protein>
<organism evidence="3 4">
    <name type="scientific">Stratiformator vulcanicus</name>
    <dbReference type="NCBI Taxonomy" id="2527980"/>
    <lineage>
        <taxon>Bacteria</taxon>
        <taxon>Pseudomonadati</taxon>
        <taxon>Planctomycetota</taxon>
        <taxon>Planctomycetia</taxon>
        <taxon>Planctomycetales</taxon>
        <taxon>Planctomycetaceae</taxon>
        <taxon>Stratiformator</taxon>
    </lineage>
</organism>
<feature type="transmembrane region" description="Helical" evidence="2">
    <location>
        <begin position="303"/>
        <end position="319"/>
    </location>
</feature>
<keyword evidence="2" id="KW-0812">Transmembrane</keyword>
<gene>
    <name evidence="3" type="ORF">Pan189_28510</name>
</gene>
<reference evidence="3 4" key="1">
    <citation type="submission" date="2019-02" db="EMBL/GenBank/DDBJ databases">
        <title>Deep-cultivation of Planctomycetes and their phenomic and genomic characterization uncovers novel biology.</title>
        <authorList>
            <person name="Wiegand S."/>
            <person name="Jogler M."/>
            <person name="Boedeker C."/>
            <person name="Pinto D."/>
            <person name="Vollmers J."/>
            <person name="Rivas-Marin E."/>
            <person name="Kohn T."/>
            <person name="Peeters S.H."/>
            <person name="Heuer A."/>
            <person name="Rast P."/>
            <person name="Oberbeckmann S."/>
            <person name="Bunk B."/>
            <person name="Jeske O."/>
            <person name="Meyerdierks A."/>
            <person name="Storesund J.E."/>
            <person name="Kallscheuer N."/>
            <person name="Luecker S."/>
            <person name="Lage O.M."/>
            <person name="Pohl T."/>
            <person name="Merkel B.J."/>
            <person name="Hornburger P."/>
            <person name="Mueller R.-W."/>
            <person name="Bruemmer F."/>
            <person name="Labrenz M."/>
            <person name="Spormann A.M."/>
            <person name="Op den Camp H."/>
            <person name="Overmann J."/>
            <person name="Amann R."/>
            <person name="Jetten M.S.M."/>
            <person name="Mascher T."/>
            <person name="Medema M.H."/>
            <person name="Devos D.P."/>
            <person name="Kaster A.-K."/>
            <person name="Ovreas L."/>
            <person name="Rohde M."/>
            <person name="Galperin M.Y."/>
            <person name="Jogler C."/>
        </authorList>
    </citation>
    <scope>NUCLEOTIDE SEQUENCE [LARGE SCALE GENOMIC DNA]</scope>
    <source>
        <strain evidence="3 4">Pan189</strain>
    </source>
</reference>
<feature type="transmembrane region" description="Helical" evidence="2">
    <location>
        <begin position="325"/>
        <end position="358"/>
    </location>
</feature>
<evidence type="ECO:0000313" key="3">
    <source>
        <dbReference type="EMBL" id="QDT38457.1"/>
    </source>
</evidence>
<dbReference type="KEGG" id="svp:Pan189_28510"/>
<name>A0A517R3M9_9PLAN</name>